<accession>A0A328TVD5</accession>
<dbReference type="AlphaFoldDB" id="A0A328TVD5"/>
<dbReference type="OrthoDB" id="9770286at2"/>
<gene>
    <name evidence="8" type="ORF">DL346_20580</name>
</gene>
<dbReference type="SUPFAM" id="SSF52402">
    <property type="entry name" value="Adenine nucleotide alpha hydrolases-like"/>
    <property type="match status" value="1"/>
</dbReference>
<keyword evidence="2" id="KW-0813">Transport</keyword>
<dbReference type="EMBL" id="QLUW01000004">
    <property type="protein sequence ID" value="RAP74468.1"/>
    <property type="molecule type" value="Genomic_DNA"/>
</dbReference>
<dbReference type="PROSITE" id="PS00696">
    <property type="entry name" value="ETF_ALPHA"/>
    <property type="match status" value="1"/>
</dbReference>
<evidence type="ECO:0000256" key="1">
    <source>
        <dbReference type="ARBA" id="ARBA00005817"/>
    </source>
</evidence>
<dbReference type="CDD" id="cd01715">
    <property type="entry name" value="ETF_alpha"/>
    <property type="match status" value="1"/>
</dbReference>
<dbReference type="InterPro" id="IPR033947">
    <property type="entry name" value="ETF_alpha_N"/>
</dbReference>
<evidence type="ECO:0000256" key="5">
    <source>
        <dbReference type="ARBA" id="ARBA00022982"/>
    </source>
</evidence>
<dbReference type="Gene3D" id="3.40.50.1220">
    <property type="entry name" value="TPP-binding domain"/>
    <property type="match status" value="1"/>
</dbReference>
<dbReference type="PIRSF" id="PIRSF000089">
    <property type="entry name" value="Electra_flavoP_a"/>
    <property type="match status" value="1"/>
</dbReference>
<keyword evidence="5" id="KW-0249">Electron transport</keyword>
<dbReference type="SUPFAM" id="SSF52467">
    <property type="entry name" value="DHS-like NAD/FAD-binding domain"/>
    <property type="match status" value="1"/>
</dbReference>
<evidence type="ECO:0000256" key="6">
    <source>
        <dbReference type="PIRSR" id="PIRSR000089-1"/>
    </source>
</evidence>
<dbReference type="InterPro" id="IPR014731">
    <property type="entry name" value="ETF_asu_C"/>
</dbReference>
<dbReference type="InterPro" id="IPR014729">
    <property type="entry name" value="Rossmann-like_a/b/a_fold"/>
</dbReference>
<keyword evidence="4 6" id="KW-0274">FAD</keyword>
<dbReference type="InterPro" id="IPR018206">
    <property type="entry name" value="ETF_asu_C_CS"/>
</dbReference>
<keyword evidence="3" id="KW-0285">Flavoprotein</keyword>
<evidence type="ECO:0000313" key="8">
    <source>
        <dbReference type="EMBL" id="RAP74468.1"/>
    </source>
</evidence>
<dbReference type="InterPro" id="IPR029035">
    <property type="entry name" value="DHS-like_NAD/FAD-binding_dom"/>
</dbReference>
<dbReference type="Pfam" id="PF01012">
    <property type="entry name" value="ETF"/>
    <property type="match status" value="1"/>
</dbReference>
<evidence type="ECO:0000259" key="7">
    <source>
        <dbReference type="SMART" id="SM00893"/>
    </source>
</evidence>
<dbReference type="SMART" id="SM00893">
    <property type="entry name" value="ETF"/>
    <property type="match status" value="1"/>
</dbReference>
<evidence type="ECO:0000256" key="2">
    <source>
        <dbReference type="ARBA" id="ARBA00022448"/>
    </source>
</evidence>
<feature type="binding site" evidence="6">
    <location>
        <position position="304"/>
    </location>
    <ligand>
        <name>FAD</name>
        <dbReference type="ChEBI" id="CHEBI:57692"/>
    </ligand>
</feature>
<dbReference type="Pfam" id="PF00766">
    <property type="entry name" value="ETF_alpha"/>
    <property type="match status" value="1"/>
</dbReference>
<evidence type="ECO:0000256" key="3">
    <source>
        <dbReference type="ARBA" id="ARBA00022630"/>
    </source>
</evidence>
<dbReference type="GO" id="GO:0050660">
    <property type="term" value="F:flavin adenine dinucleotide binding"/>
    <property type="evidence" value="ECO:0007669"/>
    <property type="project" value="InterPro"/>
</dbReference>
<dbReference type="InterPro" id="IPR014730">
    <property type="entry name" value="ETF_a/b_N"/>
</dbReference>
<dbReference type="PANTHER" id="PTHR43153:SF1">
    <property type="entry name" value="ELECTRON TRANSFER FLAVOPROTEIN SUBUNIT ALPHA, MITOCHONDRIAL"/>
    <property type="match status" value="1"/>
</dbReference>
<dbReference type="RefSeq" id="WP_112884257.1">
    <property type="nucleotide sequence ID" value="NZ_QLUW01000004.1"/>
</dbReference>
<feature type="binding site" evidence="6">
    <location>
        <begin position="252"/>
        <end position="253"/>
    </location>
    <ligand>
        <name>FAD</name>
        <dbReference type="ChEBI" id="CHEBI:57692"/>
    </ligand>
</feature>
<dbReference type="Proteomes" id="UP000249260">
    <property type="component" value="Unassembled WGS sequence"/>
</dbReference>
<evidence type="ECO:0000313" key="9">
    <source>
        <dbReference type="Proteomes" id="UP000249260"/>
    </source>
</evidence>
<feature type="binding site" evidence="6">
    <location>
        <begin position="283"/>
        <end position="290"/>
    </location>
    <ligand>
        <name>FAD</name>
        <dbReference type="ChEBI" id="CHEBI:57692"/>
    </ligand>
</feature>
<dbReference type="Gene3D" id="3.40.50.620">
    <property type="entry name" value="HUPs"/>
    <property type="match status" value="1"/>
</dbReference>
<dbReference type="FunFam" id="3.40.50.1220:FF:000001">
    <property type="entry name" value="Electron transfer flavoprotein, alpha subunit"/>
    <property type="match status" value="1"/>
</dbReference>
<evidence type="ECO:0000256" key="4">
    <source>
        <dbReference type="ARBA" id="ARBA00022827"/>
    </source>
</evidence>
<feature type="binding site" evidence="6">
    <location>
        <position position="227"/>
    </location>
    <ligand>
        <name>FAD</name>
        <dbReference type="ChEBI" id="CHEBI:57692"/>
    </ligand>
</feature>
<dbReference type="PANTHER" id="PTHR43153">
    <property type="entry name" value="ELECTRON TRANSFER FLAVOPROTEIN ALPHA"/>
    <property type="match status" value="1"/>
</dbReference>
<reference evidence="8 9" key="1">
    <citation type="submission" date="2018-06" db="EMBL/GenBank/DDBJ databases">
        <title>Paenibacillus montanisoli sp. nov., isolated from mountain area soil.</title>
        <authorList>
            <person name="Wu M."/>
        </authorList>
    </citation>
    <scope>NUCLEOTIDE SEQUENCE [LARGE SCALE GENOMIC DNA]</scope>
    <source>
        <strain evidence="8 9">RA17</strain>
    </source>
</reference>
<name>A0A328TVD5_9BACL</name>
<protein>
    <submittedName>
        <fullName evidence="8">Electron transfer flavoprotein subunit alpha/FixB family protein</fullName>
    </submittedName>
</protein>
<dbReference type="InterPro" id="IPR001308">
    <property type="entry name" value="ETF_a/FixB"/>
</dbReference>
<comment type="caution">
    <text evidence="8">The sequence shown here is derived from an EMBL/GenBank/DDBJ whole genome shotgun (WGS) entry which is preliminary data.</text>
</comment>
<keyword evidence="9" id="KW-1185">Reference proteome</keyword>
<feature type="domain" description="Electron transfer flavoprotein alpha/beta-subunit N-terminal" evidence="7">
    <location>
        <begin position="9"/>
        <end position="209"/>
    </location>
</feature>
<sequence length="343" mass="34376">MSDQSKRTALVYAECAEGKLRRVALEALGAARRLAGDGGSVHAVLAGGGSAASPALAAAAAELAARGAGVVHVIDDPALAGFAPEAYAAAIGAAVAAVQPSIIVLGHTAAGRELAPRVAAALKGGHIADVTAIQVPEDGGADAILTRPLYAGKAFEQRRLLPGASCVITVRPNNLPVAEPVEAGSEGKVAALAYAAPPLWTTVRDVVRKASGRVDLAEADIIVSGGRGVRSADGFAPLEALAKVLGGAVGASRGACDAGYCDYALQIGQTGKTVTPKLYIACGISGAIQHLAGMSQSRVIVAINKDPDAPIFGVADYGIVGDLFEVVPLLTAEFERILATPGS</sequence>
<organism evidence="8 9">
    <name type="scientific">Paenibacillus montanisoli</name>
    <dbReference type="NCBI Taxonomy" id="2081970"/>
    <lineage>
        <taxon>Bacteria</taxon>
        <taxon>Bacillati</taxon>
        <taxon>Bacillota</taxon>
        <taxon>Bacilli</taxon>
        <taxon>Bacillales</taxon>
        <taxon>Paenibacillaceae</taxon>
        <taxon>Paenibacillus</taxon>
    </lineage>
</organism>
<comment type="similarity">
    <text evidence="1">Belongs to the ETF alpha-subunit/FixB family.</text>
</comment>
<comment type="cofactor">
    <cofactor evidence="6">
        <name>FAD</name>
        <dbReference type="ChEBI" id="CHEBI:57692"/>
    </cofactor>
    <text evidence="6">Binds 1 FAD per dimer.</text>
</comment>
<proteinExistence type="inferred from homology"/>
<dbReference type="GO" id="GO:0033539">
    <property type="term" value="P:fatty acid beta-oxidation using acyl-CoA dehydrogenase"/>
    <property type="evidence" value="ECO:0007669"/>
    <property type="project" value="TreeGrafter"/>
</dbReference>
<feature type="binding site" evidence="6">
    <location>
        <begin position="266"/>
        <end position="270"/>
    </location>
    <ligand>
        <name>FAD</name>
        <dbReference type="ChEBI" id="CHEBI:57692"/>
    </ligand>
</feature>
<dbReference type="GO" id="GO:0009055">
    <property type="term" value="F:electron transfer activity"/>
    <property type="evidence" value="ECO:0007669"/>
    <property type="project" value="InterPro"/>
</dbReference>